<proteinExistence type="predicted"/>
<gene>
    <name evidence="2" type="ORF">ALQ51_01360</name>
    <name evidence="1" type="ORF">ALQ53_02232</name>
</gene>
<evidence type="ECO:0000313" key="3">
    <source>
        <dbReference type="Proteomes" id="UP000269335"/>
    </source>
</evidence>
<reference evidence="3 4" key="1">
    <citation type="submission" date="2018-08" db="EMBL/GenBank/DDBJ databases">
        <title>Recombination of ecologically and evolutionarily significant loci maintains genetic cohesion in the Pseudomonas syringae species complex.</title>
        <authorList>
            <person name="Dillon M."/>
            <person name="Thakur S."/>
            <person name="Almeida R.N.D."/>
            <person name="Weir B.S."/>
            <person name="Guttman D.S."/>
        </authorList>
    </citation>
    <scope>NUCLEOTIDE SEQUENCE [LARGE SCALE GENOMIC DNA]</scope>
    <source>
        <strain evidence="1 3">ICMP 15201</strain>
        <strain evidence="2 4">ICMP 15203</strain>
    </source>
</reference>
<dbReference type="Proteomes" id="UP000270524">
    <property type="component" value="Unassembled WGS sequence"/>
</dbReference>
<comment type="caution">
    <text evidence="2">The sequence shown here is derived from an EMBL/GenBank/DDBJ whole genome shotgun (WGS) entry which is preliminary data.</text>
</comment>
<dbReference type="GeneID" id="96993567"/>
<evidence type="ECO:0000313" key="4">
    <source>
        <dbReference type="Proteomes" id="UP000270524"/>
    </source>
</evidence>
<dbReference type="Proteomes" id="UP000269335">
    <property type="component" value="Unassembled WGS sequence"/>
</dbReference>
<dbReference type="EMBL" id="RBPJ01000012">
    <property type="protein sequence ID" value="RMO05152.1"/>
    <property type="molecule type" value="Genomic_DNA"/>
</dbReference>
<evidence type="ECO:0000313" key="1">
    <source>
        <dbReference type="EMBL" id="RMN82209.1"/>
    </source>
</evidence>
<dbReference type="EMBL" id="RBPH01000111">
    <property type="protein sequence ID" value="RMN82209.1"/>
    <property type="molecule type" value="Genomic_DNA"/>
</dbReference>
<sequence>MANNTLNHLTEWMKDPDNNVMWGWDSIAAMARGKVNNLLLQEYIARFSSNTYLKPVSGEVILSDRFKENIHNFILDAPRLAFSNDNLGQSHATLTCSILGGTQLTMKNNVDNWEAYRVIHIDALQGPKLTLDLALERVPGNVQSDGRVRLDLKDSDNFILTFAADRADRALGGAFFKALFNALPDEERIWTLGVIKRGSNNLMHPQSFKLRTQTNPAAPLDPHAANYGDGAVLVFIRLEGSQEGGDIPVEYQYLIPDDVGKDYSATVLFSEQRIFKAALLIGEVMAAVSSIFDGLIFQSVHDASGRLIKATASSGIFITSQIGIATYPVRVGGVMVTATLWSAGTQLDAAGKKPLSVEIDDEGRAVLTWTAEAQELIILNVPGYDAPALTASKVVTVDVTCTYTFAEYADDLVLRPSLAISTTASEVISTTNPGASLSVATLIVAVVANFATLNAQRFESSIKDTLTRDLESTVPISSFIRDSIDLNFNEAIVPDVLRAPRDIAAFGRISSSGADFVVSPAEHLMRVDNSTTFSIQPPGASVTWSVELLQGDAQNYGAVNGTGRYYAPEASLTELAFTRVRVTATDVNSNHRSSALVTIVANPITLNPLIQVCDAGEAVELEAGSLGTEEMDWSIKDPVAGESGVLEPSALADGDRRYVAAQKVSGKTYVLDQIVVTSEQASVSSWVLVKHQTPWLTLKVVKTVEVSEVLEAVRTSEVVKGMQVVKVLKTGKRVDVVKIRADQVELQAFANGLTPPGVKWRVGAGSGSISDGLYTPDLSSTDRFVLIFAEAPHSVLGVMEGHIILPLPVDRFAADLELMKGRKVQAL</sequence>
<organism evidence="2 4">
    <name type="scientific">Pseudomonas cannabina</name>
    <dbReference type="NCBI Taxonomy" id="86840"/>
    <lineage>
        <taxon>Bacteria</taxon>
        <taxon>Pseudomonadati</taxon>
        <taxon>Pseudomonadota</taxon>
        <taxon>Gammaproteobacteria</taxon>
        <taxon>Pseudomonadales</taxon>
        <taxon>Pseudomonadaceae</taxon>
        <taxon>Pseudomonas</taxon>
    </lineage>
</organism>
<dbReference type="AlphaFoldDB" id="A0A3M3S8X7"/>
<name>A0A3M3S8X7_PSECA</name>
<accession>A0A3M3S8X7</accession>
<evidence type="ECO:0000313" key="2">
    <source>
        <dbReference type="EMBL" id="RMO05152.1"/>
    </source>
</evidence>
<dbReference type="RefSeq" id="WP_054079406.1">
    <property type="nucleotide sequence ID" value="NZ_CP178532.1"/>
</dbReference>
<protein>
    <submittedName>
        <fullName evidence="2">Uncharacterized protein</fullName>
    </submittedName>
</protein>